<proteinExistence type="predicted"/>
<evidence type="ECO:0000256" key="4">
    <source>
        <dbReference type="ARBA" id="ARBA00022692"/>
    </source>
</evidence>
<feature type="transmembrane region" description="Helical" evidence="8">
    <location>
        <begin position="23"/>
        <end position="45"/>
    </location>
</feature>
<keyword evidence="2" id="KW-1003">Cell membrane</keyword>
<dbReference type="InterPro" id="IPR034746">
    <property type="entry name" value="POTRA"/>
</dbReference>
<dbReference type="PANTHER" id="PTHR37820">
    <property type="entry name" value="CELL DIVISION PROTEIN DIVIB"/>
    <property type="match status" value="1"/>
</dbReference>
<dbReference type="InterPro" id="IPR013685">
    <property type="entry name" value="POTRA_FtsQ_type"/>
</dbReference>
<evidence type="ECO:0000256" key="2">
    <source>
        <dbReference type="ARBA" id="ARBA00022475"/>
    </source>
</evidence>
<evidence type="ECO:0000256" key="3">
    <source>
        <dbReference type="ARBA" id="ARBA00022618"/>
    </source>
</evidence>
<evidence type="ECO:0000313" key="10">
    <source>
        <dbReference type="EMBL" id="MFC5296636.1"/>
    </source>
</evidence>
<organism evidence="10 11">
    <name type="scientific">Brachybacterium tyrofermentans</name>
    <dbReference type="NCBI Taxonomy" id="47848"/>
    <lineage>
        <taxon>Bacteria</taxon>
        <taxon>Bacillati</taxon>
        <taxon>Actinomycetota</taxon>
        <taxon>Actinomycetes</taxon>
        <taxon>Micrococcales</taxon>
        <taxon>Dermabacteraceae</taxon>
        <taxon>Brachybacterium</taxon>
    </lineage>
</organism>
<evidence type="ECO:0000256" key="6">
    <source>
        <dbReference type="ARBA" id="ARBA00023136"/>
    </source>
</evidence>
<keyword evidence="5 8" id="KW-1133">Transmembrane helix</keyword>
<keyword evidence="3 10" id="KW-0132">Cell division</keyword>
<dbReference type="GeneID" id="303298514"/>
<keyword evidence="6 8" id="KW-0472">Membrane</keyword>
<dbReference type="PROSITE" id="PS51779">
    <property type="entry name" value="POTRA"/>
    <property type="match status" value="1"/>
</dbReference>
<dbReference type="InterPro" id="IPR050487">
    <property type="entry name" value="FtsQ_DivIB"/>
</dbReference>
<keyword evidence="4 8" id="KW-0812">Transmembrane</keyword>
<evidence type="ECO:0000259" key="9">
    <source>
        <dbReference type="PROSITE" id="PS51779"/>
    </source>
</evidence>
<evidence type="ECO:0000256" key="8">
    <source>
        <dbReference type="SAM" id="Phobius"/>
    </source>
</evidence>
<protein>
    <submittedName>
        <fullName evidence="10">Cell division protein FtsQ/DivIB</fullName>
    </submittedName>
</protein>
<keyword evidence="11" id="KW-1185">Reference proteome</keyword>
<dbReference type="Pfam" id="PF08478">
    <property type="entry name" value="POTRA_1"/>
    <property type="match status" value="1"/>
</dbReference>
<dbReference type="Gene3D" id="3.10.20.310">
    <property type="entry name" value="membrane protein fhac"/>
    <property type="match status" value="1"/>
</dbReference>
<reference evidence="11" key="1">
    <citation type="journal article" date="2019" name="Int. J. Syst. Evol. Microbiol.">
        <title>The Global Catalogue of Microorganisms (GCM) 10K type strain sequencing project: providing services to taxonomists for standard genome sequencing and annotation.</title>
        <authorList>
            <consortium name="The Broad Institute Genomics Platform"/>
            <consortium name="The Broad Institute Genome Sequencing Center for Infectious Disease"/>
            <person name="Wu L."/>
            <person name="Ma J."/>
        </authorList>
    </citation>
    <scope>NUCLEOTIDE SEQUENCE [LARGE SCALE GENOMIC DNA]</scope>
    <source>
        <strain evidence="11">CGMCC 1.16455</strain>
    </source>
</reference>
<dbReference type="Proteomes" id="UP001595937">
    <property type="component" value="Unassembled WGS sequence"/>
</dbReference>
<keyword evidence="7" id="KW-0131">Cell cycle</keyword>
<dbReference type="EMBL" id="JBHSLN010000012">
    <property type="protein sequence ID" value="MFC5296636.1"/>
    <property type="molecule type" value="Genomic_DNA"/>
</dbReference>
<feature type="domain" description="POTRA" evidence="9">
    <location>
        <begin position="48"/>
        <end position="118"/>
    </location>
</feature>
<evidence type="ECO:0000313" key="11">
    <source>
        <dbReference type="Proteomes" id="UP001595937"/>
    </source>
</evidence>
<dbReference type="PANTHER" id="PTHR37820:SF1">
    <property type="entry name" value="CELL DIVISION PROTEIN FTSQ"/>
    <property type="match status" value="1"/>
</dbReference>
<evidence type="ECO:0000256" key="1">
    <source>
        <dbReference type="ARBA" id="ARBA00004370"/>
    </source>
</evidence>
<evidence type="ECO:0000256" key="7">
    <source>
        <dbReference type="ARBA" id="ARBA00023306"/>
    </source>
</evidence>
<dbReference type="Pfam" id="PF03799">
    <property type="entry name" value="FtsQ_DivIB_C"/>
    <property type="match status" value="1"/>
</dbReference>
<gene>
    <name evidence="10" type="ORF">ACFPK8_03870</name>
</gene>
<evidence type="ECO:0000256" key="5">
    <source>
        <dbReference type="ARBA" id="ARBA00022989"/>
    </source>
</evidence>
<dbReference type="RefSeq" id="WP_343925536.1">
    <property type="nucleotide sequence ID" value="NZ_BAAAIR010000046.1"/>
</dbReference>
<comment type="subcellular location">
    <subcellularLocation>
        <location evidence="1">Membrane</location>
    </subcellularLocation>
</comment>
<dbReference type="InterPro" id="IPR005548">
    <property type="entry name" value="Cell_div_FtsQ/DivIB_C"/>
</dbReference>
<name>A0ABW0FCK9_9MICO</name>
<comment type="caution">
    <text evidence="10">The sequence shown here is derived from an EMBL/GenBank/DDBJ whole genome shotgun (WGS) entry which is preliminary data.</text>
</comment>
<accession>A0ABW0FCK9</accession>
<dbReference type="GO" id="GO:0051301">
    <property type="term" value="P:cell division"/>
    <property type="evidence" value="ECO:0007669"/>
    <property type="project" value="UniProtKB-KW"/>
</dbReference>
<sequence length="245" mass="25228">MVQAAGRFREIVAGRPWRRRRRAIIAGASGLVVLLVAAVLVAIFLPALQLREVSVSGLGYVQEDEVRSVLDQDLGDSVLLLPTTDIAERVEAVPGVESAEVHRSWPDGATVTITESEPVAVLTTTDGTSAVIDGSGQELPADAGEGAELIPLTVDGGSADPEGAATALSEVLASMPDSLRGSVQTMTASSASDVQLVLALEDGGTKTVVWGDAADSTLKAEVVLALIEQPGTEIDVSSPVAPVTR</sequence>